<evidence type="ECO:0000313" key="1">
    <source>
        <dbReference type="EMBL" id="ORD98250.1"/>
    </source>
</evidence>
<dbReference type="EMBL" id="LTAI01000873">
    <property type="protein sequence ID" value="ORD98250.1"/>
    <property type="molecule type" value="Genomic_DNA"/>
</dbReference>
<name>A0A1X0QEQ0_9MICR</name>
<dbReference type="Proteomes" id="UP000192501">
    <property type="component" value="Unassembled WGS sequence"/>
</dbReference>
<accession>A0A1X0QEQ0</accession>
<dbReference type="AlphaFoldDB" id="A0A1X0QEQ0"/>
<comment type="caution">
    <text evidence="1">The sequence shown here is derived from an EMBL/GenBank/DDBJ whole genome shotgun (WGS) entry which is preliminary data.</text>
</comment>
<gene>
    <name evidence="1" type="ORF">A0H76_45</name>
</gene>
<protein>
    <submittedName>
        <fullName evidence="1">Uncharacterized protein</fullName>
    </submittedName>
</protein>
<organism evidence="1 2">
    <name type="scientific">Hepatospora eriocheir</name>
    <dbReference type="NCBI Taxonomy" id="1081669"/>
    <lineage>
        <taxon>Eukaryota</taxon>
        <taxon>Fungi</taxon>
        <taxon>Fungi incertae sedis</taxon>
        <taxon>Microsporidia</taxon>
        <taxon>Hepatosporidae</taxon>
        <taxon>Hepatospora</taxon>
    </lineage>
</organism>
<reference evidence="1 2" key="1">
    <citation type="journal article" date="2017" name="Environ. Microbiol.">
        <title>Decay of the glycolytic pathway and adaptation to intranuclear parasitism within Enterocytozoonidae microsporidia.</title>
        <authorList>
            <person name="Wiredu Boakye D."/>
            <person name="Jaroenlak P."/>
            <person name="Prachumwat A."/>
            <person name="Williams T.A."/>
            <person name="Bateman K.S."/>
            <person name="Itsathitphaisarn O."/>
            <person name="Sritunyalucksana K."/>
            <person name="Paszkiewicz K.H."/>
            <person name="Moore K.A."/>
            <person name="Stentiford G.D."/>
            <person name="Williams B.A."/>
        </authorList>
    </citation>
    <scope>NUCLEOTIDE SEQUENCE [LARGE SCALE GENOMIC DNA]</scope>
    <source>
        <strain evidence="2">canceri</strain>
    </source>
</reference>
<dbReference type="VEuPathDB" id="MicrosporidiaDB:HERIO_1060"/>
<proteinExistence type="predicted"/>
<dbReference type="VEuPathDB" id="MicrosporidiaDB:A0H76_45"/>
<evidence type="ECO:0000313" key="2">
    <source>
        <dbReference type="Proteomes" id="UP000192501"/>
    </source>
</evidence>
<sequence length="238" mass="28317">MSYVNDQYPLDNMVGKYPYKIFKNNVAIICYLKEFLIPRHLFISPNKPLNPLVHTRTSELVQFKLRHDDEFVKNNEKRLGEVAKAMFEFVRKIEEDYIKKLKNGFSDDSFYINFDKDGKFSLSSELNTAISDVIYVINENYANIAFNSFNSNENKQLDVDDVKDFIKSFAIGYPTATQYFVLNKLFYYSFFMKSDKILKSEKFKNLDEIKILMKKLKIRMMYLHKLMKVKKVILFRKL</sequence>